<feature type="signal peptide" evidence="2">
    <location>
        <begin position="1"/>
        <end position="19"/>
    </location>
</feature>
<evidence type="ECO:0008006" key="5">
    <source>
        <dbReference type="Google" id="ProtNLM"/>
    </source>
</evidence>
<gene>
    <name evidence="3" type="ORF">BGZ80_007779</name>
</gene>
<feature type="chain" id="PRO_5040225912" description="RxLR effector protein" evidence="2">
    <location>
        <begin position="20"/>
        <end position="70"/>
    </location>
</feature>
<keyword evidence="4" id="KW-1185">Reference proteome</keyword>
<accession>A0A9P6T1G6</accession>
<evidence type="ECO:0000313" key="4">
    <source>
        <dbReference type="Proteomes" id="UP000703661"/>
    </source>
</evidence>
<comment type="caution">
    <text evidence="3">The sequence shown here is derived from an EMBL/GenBank/DDBJ whole genome shotgun (WGS) entry which is preliminary data.</text>
</comment>
<feature type="region of interest" description="Disordered" evidence="1">
    <location>
        <begin position="50"/>
        <end position="70"/>
    </location>
</feature>
<dbReference type="AlphaFoldDB" id="A0A9P6T1G6"/>
<sequence length="70" mass="7363">MKITLLTALVLALSSTTSASPVASSPSVITLPIRSQRTASNLNAESLTRRYLQKRGTNSTSAALTSVEND</sequence>
<name>A0A9P6T1G6_9FUNG</name>
<feature type="compositionally biased region" description="Polar residues" evidence="1">
    <location>
        <begin position="55"/>
        <end position="70"/>
    </location>
</feature>
<keyword evidence="2" id="KW-0732">Signal</keyword>
<proteinExistence type="predicted"/>
<evidence type="ECO:0000256" key="1">
    <source>
        <dbReference type="SAM" id="MobiDB-lite"/>
    </source>
</evidence>
<dbReference type="EMBL" id="JAAAID010000404">
    <property type="protein sequence ID" value="KAG0017915.1"/>
    <property type="molecule type" value="Genomic_DNA"/>
</dbReference>
<organism evidence="3 4">
    <name type="scientific">Entomortierella chlamydospora</name>
    <dbReference type="NCBI Taxonomy" id="101097"/>
    <lineage>
        <taxon>Eukaryota</taxon>
        <taxon>Fungi</taxon>
        <taxon>Fungi incertae sedis</taxon>
        <taxon>Mucoromycota</taxon>
        <taxon>Mortierellomycotina</taxon>
        <taxon>Mortierellomycetes</taxon>
        <taxon>Mortierellales</taxon>
        <taxon>Mortierellaceae</taxon>
        <taxon>Entomortierella</taxon>
    </lineage>
</organism>
<feature type="non-terminal residue" evidence="3">
    <location>
        <position position="1"/>
    </location>
</feature>
<evidence type="ECO:0000313" key="3">
    <source>
        <dbReference type="EMBL" id="KAG0017915.1"/>
    </source>
</evidence>
<reference evidence="3" key="1">
    <citation type="journal article" date="2020" name="Fungal Divers.">
        <title>Resolving the Mortierellaceae phylogeny through synthesis of multi-gene phylogenetics and phylogenomics.</title>
        <authorList>
            <person name="Vandepol N."/>
            <person name="Liber J."/>
            <person name="Desiro A."/>
            <person name="Na H."/>
            <person name="Kennedy M."/>
            <person name="Barry K."/>
            <person name="Grigoriev I.V."/>
            <person name="Miller A.N."/>
            <person name="O'Donnell K."/>
            <person name="Stajich J.E."/>
            <person name="Bonito G."/>
        </authorList>
    </citation>
    <scope>NUCLEOTIDE SEQUENCE</scope>
    <source>
        <strain evidence="3">NRRL 2769</strain>
    </source>
</reference>
<dbReference type="Proteomes" id="UP000703661">
    <property type="component" value="Unassembled WGS sequence"/>
</dbReference>
<protein>
    <recommendedName>
        <fullName evidence="5">RxLR effector protein</fullName>
    </recommendedName>
</protein>
<evidence type="ECO:0000256" key="2">
    <source>
        <dbReference type="SAM" id="SignalP"/>
    </source>
</evidence>